<keyword evidence="3" id="KW-0238">DNA-binding</keyword>
<gene>
    <name evidence="6" type="ORF">ABT317_04930</name>
</gene>
<keyword evidence="4" id="KW-0804">Transcription</keyword>
<feature type="domain" description="Sugar-binding" evidence="5">
    <location>
        <begin position="3"/>
        <end position="72"/>
    </location>
</feature>
<name>A0ABV1VY66_9ACTN</name>
<organism evidence="6 7">
    <name type="scientific">Streptomyces carpinensis</name>
    <dbReference type="NCBI Taxonomy" id="66369"/>
    <lineage>
        <taxon>Bacteria</taxon>
        <taxon>Bacillati</taxon>
        <taxon>Actinomycetota</taxon>
        <taxon>Actinomycetes</taxon>
        <taxon>Kitasatosporales</taxon>
        <taxon>Streptomycetaceae</taxon>
        <taxon>Streptomyces</taxon>
    </lineage>
</organism>
<comment type="similarity">
    <text evidence="1">Belongs to the SorC transcriptional regulatory family.</text>
</comment>
<protein>
    <submittedName>
        <fullName evidence="6">Sugar-binding domain-containing protein</fullName>
    </submittedName>
</protein>
<keyword evidence="7" id="KW-1185">Reference proteome</keyword>
<dbReference type="InterPro" id="IPR037171">
    <property type="entry name" value="NagB/RpiA_transferase-like"/>
</dbReference>
<evidence type="ECO:0000256" key="1">
    <source>
        <dbReference type="ARBA" id="ARBA00010466"/>
    </source>
</evidence>
<dbReference type="Pfam" id="PF04198">
    <property type="entry name" value="Sugar-bind"/>
    <property type="match status" value="1"/>
</dbReference>
<dbReference type="Gene3D" id="3.40.50.1360">
    <property type="match status" value="1"/>
</dbReference>
<evidence type="ECO:0000313" key="7">
    <source>
        <dbReference type="Proteomes" id="UP001458415"/>
    </source>
</evidence>
<dbReference type="EMBL" id="JBEPCU010000040">
    <property type="protein sequence ID" value="MER6976398.1"/>
    <property type="molecule type" value="Genomic_DNA"/>
</dbReference>
<reference evidence="6 7" key="1">
    <citation type="submission" date="2024-06" db="EMBL/GenBank/DDBJ databases">
        <title>The Natural Products Discovery Center: Release of the First 8490 Sequenced Strains for Exploring Actinobacteria Biosynthetic Diversity.</title>
        <authorList>
            <person name="Kalkreuter E."/>
            <person name="Kautsar S.A."/>
            <person name="Yang D."/>
            <person name="Bader C.D."/>
            <person name="Teijaro C.N."/>
            <person name="Fluegel L."/>
            <person name="Davis C.M."/>
            <person name="Simpson J.R."/>
            <person name="Lauterbach L."/>
            <person name="Steele A.D."/>
            <person name="Gui C."/>
            <person name="Meng S."/>
            <person name="Li G."/>
            <person name="Viehrig K."/>
            <person name="Ye F."/>
            <person name="Su P."/>
            <person name="Kiefer A.F."/>
            <person name="Nichols A."/>
            <person name="Cepeda A.J."/>
            <person name="Yan W."/>
            <person name="Fan B."/>
            <person name="Jiang Y."/>
            <person name="Adhikari A."/>
            <person name="Zheng C.-J."/>
            <person name="Schuster L."/>
            <person name="Cowan T.M."/>
            <person name="Smanski M.J."/>
            <person name="Chevrette M.G."/>
            <person name="De Carvalho L.P.S."/>
            <person name="Shen B."/>
        </authorList>
    </citation>
    <scope>NUCLEOTIDE SEQUENCE [LARGE SCALE GENOMIC DNA]</scope>
    <source>
        <strain evidence="6 7">NPDC000634</strain>
    </source>
</reference>
<dbReference type="PANTHER" id="PTHR34294:SF1">
    <property type="entry name" value="TRANSCRIPTIONAL REGULATOR LSRR"/>
    <property type="match status" value="1"/>
</dbReference>
<dbReference type="InterPro" id="IPR051054">
    <property type="entry name" value="SorC_transcr_regulators"/>
</dbReference>
<evidence type="ECO:0000256" key="3">
    <source>
        <dbReference type="ARBA" id="ARBA00023125"/>
    </source>
</evidence>
<proteinExistence type="inferred from homology"/>
<keyword evidence="2" id="KW-0805">Transcription regulation</keyword>
<evidence type="ECO:0000256" key="2">
    <source>
        <dbReference type="ARBA" id="ARBA00023015"/>
    </source>
</evidence>
<evidence type="ECO:0000256" key="4">
    <source>
        <dbReference type="ARBA" id="ARBA00023163"/>
    </source>
</evidence>
<dbReference type="InterPro" id="IPR007324">
    <property type="entry name" value="Sugar-bd_dom_put"/>
</dbReference>
<accession>A0ABV1VY66</accession>
<dbReference type="PANTHER" id="PTHR34294">
    <property type="entry name" value="TRANSCRIPTIONAL REGULATOR-RELATED"/>
    <property type="match status" value="1"/>
</dbReference>
<dbReference type="Proteomes" id="UP001458415">
    <property type="component" value="Unassembled WGS sequence"/>
</dbReference>
<dbReference type="SUPFAM" id="SSF100950">
    <property type="entry name" value="NagB/RpiA/CoA transferase-like"/>
    <property type="match status" value="1"/>
</dbReference>
<sequence length="262" mass="28790">MRTELDRLGTVCETCAILFDGDGRPVPASLTECTVAIPYEDLARIEEAIAISGGEPRTDAFRATLRGRVITSAWIERTMVLLATEGHSGCPSCCPGVSVLSCVRVPVPKLVGYRRECVLGSERRIRSLTPILRWPQGRKAEFLPVVAVASRRDDSKAMPACRRFFGNWGTAVLPLRTETSKDVNLPRVHAPLAWQRTGPQPERPARCPAAGDAVGRWPHRTDGHVPVTAEHGSCAVGHLNVRSVPHQRTKCSLKTHRVFTYD</sequence>
<evidence type="ECO:0000313" key="6">
    <source>
        <dbReference type="EMBL" id="MER6976398.1"/>
    </source>
</evidence>
<evidence type="ECO:0000259" key="5">
    <source>
        <dbReference type="Pfam" id="PF04198"/>
    </source>
</evidence>
<comment type="caution">
    <text evidence="6">The sequence shown here is derived from an EMBL/GenBank/DDBJ whole genome shotgun (WGS) entry which is preliminary data.</text>
</comment>